<dbReference type="InterPro" id="IPR001878">
    <property type="entry name" value="Znf_CCHC"/>
</dbReference>
<feature type="compositionally biased region" description="Polar residues" evidence="2">
    <location>
        <begin position="319"/>
        <end position="337"/>
    </location>
</feature>
<comment type="caution">
    <text evidence="4">The sequence shown here is derived from an EMBL/GenBank/DDBJ whole genome shotgun (WGS) entry which is preliminary data.</text>
</comment>
<keyword evidence="1" id="KW-0479">Metal-binding</keyword>
<dbReference type="EMBL" id="JBEDUW010000007">
    <property type="protein sequence ID" value="KAK9912894.1"/>
    <property type="molecule type" value="Genomic_DNA"/>
</dbReference>
<dbReference type="Pfam" id="PF14111">
    <property type="entry name" value="DUF4283"/>
    <property type="match status" value="1"/>
</dbReference>
<dbReference type="PANTHER" id="PTHR31286:SF99">
    <property type="entry name" value="DUF4283 DOMAIN-CONTAINING PROTEIN"/>
    <property type="match status" value="1"/>
</dbReference>
<sequence length="471" mass="52149">MGKPNSTNAFNFILGSLQRKWNFMGEWRLIDLPNDYFAVKFCREEDVTTALCEGPWIIAGQILVVQKWRSGFNLNKEEISKMALWVRINGLPLKYFKKATIAKIGNLIGTTVKVDQLTLTKQRGKFARACIEVDLDKPLQPFVEIESEAYGVVYEGLSMICFECGCYGHVKDNCPNVHHNKEKEGLKITEAQNATHNDKGETSGHAQQEVRMSESPAAETDDTKVNKGMGPWMLMNYKSRRNASTTDGTKGKIAGGSRFSILADDEEDKKETANSGSTPTSPSTPNIVKLWNSFQEKMTTAKDHVDLKAKRGSAMKSKQVVTGNKSKNFSPGSSRQPMCDVSNNVEALNHSPNSSITLSRKGNKVIQKNQRKQKHVQEINATHFNTIQELISCNNNSPPGGLNVDATFGRCPPEELMGINTTMKEIEKVNPKTSSDDPPGMTLITEVTGDLFEDINESNPVEMGGDVDMTC</sequence>
<dbReference type="GO" id="GO:0003676">
    <property type="term" value="F:nucleic acid binding"/>
    <property type="evidence" value="ECO:0007669"/>
    <property type="project" value="InterPro"/>
</dbReference>
<dbReference type="PROSITE" id="PS50158">
    <property type="entry name" value="ZF_CCHC"/>
    <property type="match status" value="1"/>
</dbReference>
<name>A0AAW1VWX2_RUBAR</name>
<reference evidence="4 5" key="1">
    <citation type="journal article" date="2023" name="G3 (Bethesda)">
        <title>A chromosome-length genome assembly and annotation of blackberry (Rubus argutus, cv. 'Hillquist').</title>
        <authorList>
            <person name="Bruna T."/>
            <person name="Aryal R."/>
            <person name="Dudchenko O."/>
            <person name="Sargent D.J."/>
            <person name="Mead D."/>
            <person name="Buti M."/>
            <person name="Cavallini A."/>
            <person name="Hytonen T."/>
            <person name="Andres J."/>
            <person name="Pham M."/>
            <person name="Weisz D."/>
            <person name="Mascagni F."/>
            <person name="Usai G."/>
            <person name="Natali L."/>
            <person name="Bassil N."/>
            <person name="Fernandez G.E."/>
            <person name="Lomsadze A."/>
            <person name="Armour M."/>
            <person name="Olukolu B."/>
            <person name="Poorten T."/>
            <person name="Britton C."/>
            <person name="Davik J."/>
            <person name="Ashrafi H."/>
            <person name="Aiden E.L."/>
            <person name="Borodovsky M."/>
            <person name="Worthington M."/>
        </authorList>
    </citation>
    <scope>NUCLEOTIDE SEQUENCE [LARGE SCALE GENOMIC DNA]</scope>
    <source>
        <strain evidence="4">PI 553951</strain>
    </source>
</reference>
<keyword evidence="1" id="KW-0863">Zinc-finger</keyword>
<dbReference type="InterPro" id="IPR040256">
    <property type="entry name" value="At4g02000-like"/>
</dbReference>
<keyword evidence="1" id="KW-0862">Zinc</keyword>
<evidence type="ECO:0000259" key="3">
    <source>
        <dbReference type="PROSITE" id="PS50158"/>
    </source>
</evidence>
<protein>
    <recommendedName>
        <fullName evidence="3">CCHC-type domain-containing protein</fullName>
    </recommendedName>
</protein>
<proteinExistence type="predicted"/>
<evidence type="ECO:0000256" key="1">
    <source>
        <dbReference type="PROSITE-ProRule" id="PRU00047"/>
    </source>
</evidence>
<evidence type="ECO:0000313" key="4">
    <source>
        <dbReference type="EMBL" id="KAK9912894.1"/>
    </source>
</evidence>
<evidence type="ECO:0000256" key="2">
    <source>
        <dbReference type="SAM" id="MobiDB-lite"/>
    </source>
</evidence>
<dbReference type="AlphaFoldDB" id="A0AAW1VWX2"/>
<dbReference type="PANTHER" id="PTHR31286">
    <property type="entry name" value="GLYCINE-RICH CELL WALL STRUCTURAL PROTEIN 1.8-LIKE"/>
    <property type="match status" value="1"/>
</dbReference>
<feature type="domain" description="CCHC-type" evidence="3">
    <location>
        <begin position="161"/>
        <end position="176"/>
    </location>
</feature>
<dbReference type="Proteomes" id="UP001457282">
    <property type="component" value="Unassembled WGS sequence"/>
</dbReference>
<feature type="region of interest" description="Disordered" evidence="2">
    <location>
        <begin position="309"/>
        <end position="337"/>
    </location>
</feature>
<accession>A0AAW1VWX2</accession>
<feature type="region of interest" description="Disordered" evidence="2">
    <location>
        <begin position="194"/>
        <end position="287"/>
    </location>
</feature>
<keyword evidence="5" id="KW-1185">Reference proteome</keyword>
<evidence type="ECO:0000313" key="5">
    <source>
        <dbReference type="Proteomes" id="UP001457282"/>
    </source>
</evidence>
<organism evidence="4 5">
    <name type="scientific">Rubus argutus</name>
    <name type="common">Southern blackberry</name>
    <dbReference type="NCBI Taxonomy" id="59490"/>
    <lineage>
        <taxon>Eukaryota</taxon>
        <taxon>Viridiplantae</taxon>
        <taxon>Streptophyta</taxon>
        <taxon>Embryophyta</taxon>
        <taxon>Tracheophyta</taxon>
        <taxon>Spermatophyta</taxon>
        <taxon>Magnoliopsida</taxon>
        <taxon>eudicotyledons</taxon>
        <taxon>Gunneridae</taxon>
        <taxon>Pentapetalae</taxon>
        <taxon>rosids</taxon>
        <taxon>fabids</taxon>
        <taxon>Rosales</taxon>
        <taxon>Rosaceae</taxon>
        <taxon>Rosoideae</taxon>
        <taxon>Rosoideae incertae sedis</taxon>
        <taxon>Rubus</taxon>
    </lineage>
</organism>
<dbReference type="InterPro" id="IPR025558">
    <property type="entry name" value="DUF4283"/>
</dbReference>
<gene>
    <name evidence="4" type="ORF">M0R45_036727</name>
</gene>
<dbReference type="GO" id="GO:0008270">
    <property type="term" value="F:zinc ion binding"/>
    <property type="evidence" value="ECO:0007669"/>
    <property type="project" value="UniProtKB-KW"/>
</dbReference>